<dbReference type="SUPFAM" id="SSF47413">
    <property type="entry name" value="lambda repressor-like DNA-binding domains"/>
    <property type="match status" value="1"/>
</dbReference>
<dbReference type="SMART" id="SM00530">
    <property type="entry name" value="HTH_XRE"/>
    <property type="match status" value="1"/>
</dbReference>
<sequence length="188" mass="20370">MTTINDEVGAALSRRIRLERETRGWSQAQLADASGISKATVSKIERDEMSPTASTLVRIAGAFGLTLAGLLLKAENDSGNLSPVHAQVVWRDPDSGYTRQQVFMHPAHPVELVRVTLPAGASVTMPEASYAHIRQVVWVLEGQLNLHEGGQHHELNQGDALGFGAPSDVTFTNSSERECVYTVALARQ</sequence>
<dbReference type="RefSeq" id="WP_386844128.1">
    <property type="nucleotide sequence ID" value="NZ_JBHUMK010000025.1"/>
</dbReference>
<evidence type="ECO:0000313" key="4">
    <source>
        <dbReference type="Proteomes" id="UP001597475"/>
    </source>
</evidence>
<organism evidence="3 4">
    <name type="scientific">Deinococcus taklimakanensis</name>
    <dbReference type="NCBI Taxonomy" id="536443"/>
    <lineage>
        <taxon>Bacteria</taxon>
        <taxon>Thermotogati</taxon>
        <taxon>Deinococcota</taxon>
        <taxon>Deinococci</taxon>
        <taxon>Deinococcales</taxon>
        <taxon>Deinococcaceae</taxon>
        <taxon>Deinococcus</taxon>
    </lineage>
</organism>
<dbReference type="CDD" id="cd02209">
    <property type="entry name" value="cupin_XRE_C"/>
    <property type="match status" value="1"/>
</dbReference>
<dbReference type="PROSITE" id="PS50943">
    <property type="entry name" value="HTH_CROC1"/>
    <property type="match status" value="1"/>
</dbReference>
<dbReference type="PANTHER" id="PTHR46797">
    <property type="entry name" value="HTH-TYPE TRANSCRIPTIONAL REGULATOR"/>
    <property type="match status" value="1"/>
</dbReference>
<keyword evidence="1" id="KW-0238">DNA-binding</keyword>
<dbReference type="PANTHER" id="PTHR46797:SF10">
    <property type="entry name" value="BLR1115 PROTEIN"/>
    <property type="match status" value="1"/>
</dbReference>
<dbReference type="SUPFAM" id="SSF51182">
    <property type="entry name" value="RmlC-like cupins"/>
    <property type="match status" value="1"/>
</dbReference>
<dbReference type="EMBL" id="JBHUMK010000025">
    <property type="protein sequence ID" value="MFD2609058.1"/>
    <property type="molecule type" value="Genomic_DNA"/>
</dbReference>
<protein>
    <submittedName>
        <fullName evidence="3">Helix-turn-helix domain-containing protein</fullName>
    </submittedName>
</protein>
<dbReference type="InterPro" id="IPR010982">
    <property type="entry name" value="Lambda_DNA-bd_dom_sf"/>
</dbReference>
<dbReference type="InterPro" id="IPR050807">
    <property type="entry name" value="TransReg_Diox_bact_type"/>
</dbReference>
<accession>A0ABW5P3T3</accession>
<gene>
    <name evidence="3" type="ORF">ACFSR9_06335</name>
</gene>
<dbReference type="Pfam" id="PF01381">
    <property type="entry name" value="HTH_3"/>
    <property type="match status" value="1"/>
</dbReference>
<dbReference type="Gene3D" id="1.10.260.40">
    <property type="entry name" value="lambda repressor-like DNA-binding domains"/>
    <property type="match status" value="1"/>
</dbReference>
<feature type="domain" description="HTH cro/C1-type" evidence="2">
    <location>
        <begin position="16"/>
        <end position="70"/>
    </location>
</feature>
<reference evidence="4" key="1">
    <citation type="journal article" date="2019" name="Int. J. Syst. Evol. Microbiol.">
        <title>The Global Catalogue of Microorganisms (GCM) 10K type strain sequencing project: providing services to taxonomists for standard genome sequencing and annotation.</title>
        <authorList>
            <consortium name="The Broad Institute Genomics Platform"/>
            <consortium name="The Broad Institute Genome Sequencing Center for Infectious Disease"/>
            <person name="Wu L."/>
            <person name="Ma J."/>
        </authorList>
    </citation>
    <scope>NUCLEOTIDE SEQUENCE [LARGE SCALE GENOMIC DNA]</scope>
    <source>
        <strain evidence="4">KCTC 33842</strain>
    </source>
</reference>
<dbReference type="Gene3D" id="2.60.120.10">
    <property type="entry name" value="Jelly Rolls"/>
    <property type="match status" value="1"/>
</dbReference>
<evidence type="ECO:0000256" key="1">
    <source>
        <dbReference type="ARBA" id="ARBA00023125"/>
    </source>
</evidence>
<dbReference type="Proteomes" id="UP001597475">
    <property type="component" value="Unassembled WGS sequence"/>
</dbReference>
<proteinExistence type="predicted"/>
<dbReference type="InterPro" id="IPR011051">
    <property type="entry name" value="RmlC_Cupin_sf"/>
</dbReference>
<dbReference type="InterPro" id="IPR014710">
    <property type="entry name" value="RmlC-like_jellyroll"/>
</dbReference>
<name>A0ABW5P3T3_9DEIO</name>
<evidence type="ECO:0000313" key="3">
    <source>
        <dbReference type="EMBL" id="MFD2609058.1"/>
    </source>
</evidence>
<comment type="caution">
    <text evidence="3">The sequence shown here is derived from an EMBL/GenBank/DDBJ whole genome shotgun (WGS) entry which is preliminary data.</text>
</comment>
<keyword evidence="4" id="KW-1185">Reference proteome</keyword>
<dbReference type="CDD" id="cd00093">
    <property type="entry name" value="HTH_XRE"/>
    <property type="match status" value="1"/>
</dbReference>
<evidence type="ECO:0000259" key="2">
    <source>
        <dbReference type="PROSITE" id="PS50943"/>
    </source>
</evidence>
<dbReference type="InterPro" id="IPR001387">
    <property type="entry name" value="Cro/C1-type_HTH"/>
</dbReference>